<dbReference type="InterPro" id="IPR013694">
    <property type="entry name" value="VIT"/>
</dbReference>
<dbReference type="Proteomes" id="UP000014174">
    <property type="component" value="Unassembled WGS sequence"/>
</dbReference>
<dbReference type="EMBL" id="AQPN01000107">
    <property type="protein sequence ID" value="EOR93668.1"/>
    <property type="molecule type" value="Genomic_DNA"/>
</dbReference>
<sequence length="842" mass="95785">MKKTTDSPLKDGMIVSGLSSIILSATLLFFSGGIMKGNEGTGFSLFFINYLFTIIYSIAVGVTAFKRHRWKLSNSKIEYTVLMLILWFISAFALNKVMNVFDESVDWLTVLIIISSITLVIGSFNLKIPPFLIHLIFFCLGLSLVLFVYYSFYLVPLYLISAPAAIGIGISLHTYVPLLLSIVTVVLCRKNFRQNRTLLYSFSTGILLCILATVAFLVSWGQINNLVTKTTNQNTLYNGKLPNWTVVSQIIPKNFVAERLIKADLVYKTVETSGNWFWSGFPNQSFDEPMKHDPLVIIASLFMGKPNLDEKERIKILEAMYDSRQQAQERLWSGDKLQTSNIISDVRIFPEYRMAYTEKILSVQNTDHRPWNANQEAIYTFHLPEGAVVSSLSLWIAGKEEKANLTTKATADSAYKQIVGVENHDPSVVHWQEGNTVSLRVFPCTPNEDRKFKIGVTSPLRKVGNKLIYENIYFDGPTGKKASETVQFTFSQEPKELKLPSDWKEISDGIYQVDRIYQPYWELSCKSPQLSGNTFSFDKRSYQLKDYAFQYENFTAESIYLDLNNSWSEDEFAILWNNIKTRKVYVYDNKIVQLSESNKDAVFARMKKLNFSLFPIYKIAQPEDALIISKSTEASPNFSDLKDSKFAKRTLSYLSTNKNIRFYSIGTELSPYLKALKEMRVFNYHAGSISSLLKLIKNQNFIQQKENAATVHIDNAELLIMESVEQGQSKAPDHLLRLFAYNDIMKKVAATCFQNDSVQSDVLAEAEKANIVTPVSSLIVLESKKDYERFNINESKNSLKNASMKSSGAVPEPHEWLLIMLTAGIVIYLIRKPALTNRYDLP</sequence>
<dbReference type="PATRIC" id="fig|1150600.3.peg.3145"/>
<feature type="transmembrane region" description="Helical" evidence="1">
    <location>
        <begin position="43"/>
        <end position="65"/>
    </location>
</feature>
<evidence type="ECO:0000313" key="4">
    <source>
        <dbReference type="Proteomes" id="UP000014174"/>
    </source>
</evidence>
<reference evidence="3 4" key="1">
    <citation type="journal article" date="2013" name="Genome Announc.">
        <title>Draft Genome Sequence of Arcticibacter svalbardensis Strain MN12-7T, a Member of the Family Sphingobacteriaceae Isolated from an Arctic Soil Sample.</title>
        <authorList>
            <person name="Shivaji S."/>
            <person name="Ara S."/>
            <person name="Prasad S."/>
            <person name="Manasa B.P."/>
            <person name="Begum Z."/>
            <person name="Singh A."/>
            <person name="Kumar Pinnaka A."/>
        </authorList>
    </citation>
    <scope>NUCLEOTIDE SEQUENCE [LARGE SCALE GENOMIC DNA]</scope>
    <source>
        <strain evidence="3 4">MN12-7</strain>
    </source>
</reference>
<dbReference type="PROSITE" id="PS51468">
    <property type="entry name" value="VIT"/>
    <property type="match status" value="1"/>
</dbReference>
<keyword evidence="1" id="KW-1133">Transmembrane helix</keyword>
<evidence type="ECO:0000259" key="2">
    <source>
        <dbReference type="PROSITE" id="PS51468"/>
    </source>
</evidence>
<proteinExistence type="predicted"/>
<dbReference type="Pfam" id="PF08487">
    <property type="entry name" value="VIT"/>
    <property type="match status" value="1"/>
</dbReference>
<dbReference type="OrthoDB" id="1801976at2"/>
<organism evidence="3 4">
    <name type="scientific">Arcticibacter svalbardensis MN12-7</name>
    <dbReference type="NCBI Taxonomy" id="1150600"/>
    <lineage>
        <taxon>Bacteria</taxon>
        <taxon>Pseudomonadati</taxon>
        <taxon>Bacteroidota</taxon>
        <taxon>Sphingobacteriia</taxon>
        <taxon>Sphingobacteriales</taxon>
        <taxon>Sphingobacteriaceae</taxon>
        <taxon>Arcticibacter</taxon>
    </lineage>
</organism>
<protein>
    <recommendedName>
        <fullName evidence="2">VIT domain-containing protein</fullName>
    </recommendedName>
</protein>
<feature type="transmembrane region" description="Helical" evidence="1">
    <location>
        <begin position="77"/>
        <end position="95"/>
    </location>
</feature>
<gene>
    <name evidence="3" type="ORF">ADIARSV_3177</name>
</gene>
<name>R9GPQ6_9SPHI</name>
<keyword evidence="1" id="KW-0472">Membrane</keyword>
<evidence type="ECO:0000313" key="3">
    <source>
        <dbReference type="EMBL" id="EOR93668.1"/>
    </source>
</evidence>
<dbReference type="STRING" id="1150600.ADIARSV_3177"/>
<dbReference type="InterPro" id="IPR031005">
    <property type="entry name" value="Sorted_by_XrtN"/>
</dbReference>
<keyword evidence="1" id="KW-0812">Transmembrane</keyword>
<keyword evidence="4" id="KW-1185">Reference proteome</keyword>
<dbReference type="AlphaFoldDB" id="R9GPQ6"/>
<dbReference type="RefSeq" id="WP_016196406.1">
    <property type="nucleotide sequence ID" value="NZ_AQPN01000107.1"/>
</dbReference>
<feature type="transmembrane region" description="Helical" evidence="1">
    <location>
        <begin position="12"/>
        <end position="31"/>
    </location>
</feature>
<dbReference type="eggNOG" id="COG2304">
    <property type="taxonomic scope" value="Bacteria"/>
</dbReference>
<feature type="domain" description="VIT" evidence="2">
    <location>
        <begin position="325"/>
        <end position="458"/>
    </location>
</feature>
<evidence type="ECO:0000256" key="1">
    <source>
        <dbReference type="SAM" id="Phobius"/>
    </source>
</evidence>
<feature type="transmembrane region" description="Helical" evidence="1">
    <location>
        <begin position="107"/>
        <end position="124"/>
    </location>
</feature>
<feature type="transmembrane region" description="Helical" evidence="1">
    <location>
        <begin position="199"/>
        <end position="220"/>
    </location>
</feature>
<dbReference type="NCBIfam" id="TIGR04477">
    <property type="entry name" value="sorted_by_XrtN"/>
    <property type="match status" value="1"/>
</dbReference>
<feature type="transmembrane region" description="Helical" evidence="1">
    <location>
        <begin position="131"/>
        <end position="152"/>
    </location>
</feature>
<feature type="transmembrane region" description="Helical" evidence="1">
    <location>
        <begin position="164"/>
        <end position="187"/>
    </location>
</feature>
<comment type="caution">
    <text evidence="3">The sequence shown here is derived from an EMBL/GenBank/DDBJ whole genome shotgun (WGS) entry which is preliminary data.</text>
</comment>
<accession>R9GPQ6</accession>